<accession>A0A8J4WYL9</accession>
<name>A0A8J4WYL9_CLAMG</name>
<keyword evidence="2" id="KW-1185">Reference proteome</keyword>
<dbReference type="EMBL" id="QNUK01000243">
    <property type="protein sequence ID" value="KAF5897224.1"/>
    <property type="molecule type" value="Genomic_DNA"/>
</dbReference>
<organism evidence="1 2">
    <name type="scientific">Clarias magur</name>
    <name type="common">Asian catfish</name>
    <name type="synonym">Macropteronotus magur</name>
    <dbReference type="NCBI Taxonomy" id="1594786"/>
    <lineage>
        <taxon>Eukaryota</taxon>
        <taxon>Metazoa</taxon>
        <taxon>Chordata</taxon>
        <taxon>Craniata</taxon>
        <taxon>Vertebrata</taxon>
        <taxon>Euteleostomi</taxon>
        <taxon>Actinopterygii</taxon>
        <taxon>Neopterygii</taxon>
        <taxon>Teleostei</taxon>
        <taxon>Ostariophysi</taxon>
        <taxon>Siluriformes</taxon>
        <taxon>Clariidae</taxon>
        <taxon>Clarias</taxon>
    </lineage>
</organism>
<dbReference type="GO" id="GO:0016301">
    <property type="term" value="F:kinase activity"/>
    <property type="evidence" value="ECO:0007669"/>
    <property type="project" value="UniProtKB-KW"/>
</dbReference>
<reference evidence="1" key="1">
    <citation type="submission" date="2020-07" db="EMBL/GenBank/DDBJ databases">
        <title>Clarias magur genome sequencing, assembly and annotation.</title>
        <authorList>
            <person name="Kushwaha B."/>
            <person name="Kumar R."/>
            <person name="Das P."/>
            <person name="Joshi C.G."/>
            <person name="Kumar D."/>
            <person name="Nagpure N.S."/>
            <person name="Pandey M."/>
            <person name="Agarwal S."/>
            <person name="Srivastava S."/>
            <person name="Singh M."/>
            <person name="Sahoo L."/>
            <person name="Jayasankar P."/>
            <person name="Meher P.K."/>
            <person name="Koringa P.G."/>
            <person name="Iquebal M.A."/>
            <person name="Das S.P."/>
            <person name="Bit A."/>
            <person name="Patnaik S."/>
            <person name="Patel N."/>
            <person name="Shah T.M."/>
            <person name="Hinsu A."/>
            <person name="Jena J.K."/>
        </authorList>
    </citation>
    <scope>NUCLEOTIDE SEQUENCE</scope>
    <source>
        <strain evidence="1">CIFAMagur01</strain>
        <tissue evidence="1">Testis</tissue>
    </source>
</reference>
<proteinExistence type="predicted"/>
<evidence type="ECO:0000313" key="1">
    <source>
        <dbReference type="EMBL" id="KAF5897224.1"/>
    </source>
</evidence>
<dbReference type="AlphaFoldDB" id="A0A8J4WYL9"/>
<dbReference type="Proteomes" id="UP000727407">
    <property type="component" value="Unassembled WGS sequence"/>
</dbReference>
<keyword evidence="1" id="KW-0418">Kinase</keyword>
<sequence length="87" mass="10099">MNHFFNYINSYFLLPLHGTLRGYPLSRDPQFPPRSLINSVPPPLLILKSAPVMIKAVRVSLRARLVSEVRLRGERKREYVIILLTEL</sequence>
<gene>
    <name evidence="1" type="primary">ro-1</name>
    <name evidence="1" type="ORF">DAT39_013055</name>
</gene>
<comment type="caution">
    <text evidence="1">The sequence shown here is derived from an EMBL/GenBank/DDBJ whole genome shotgun (WGS) entry which is preliminary data.</text>
</comment>
<keyword evidence="1" id="KW-0808">Transferase</keyword>
<protein>
    <submittedName>
        <fullName evidence="1">Membrane-associated guanylate kinase, WW and PDZ domain-containing protein 3</fullName>
    </submittedName>
</protein>
<evidence type="ECO:0000313" key="2">
    <source>
        <dbReference type="Proteomes" id="UP000727407"/>
    </source>
</evidence>